<evidence type="ECO:0000313" key="1">
    <source>
        <dbReference type="EMBL" id="MCA9302205.1"/>
    </source>
</evidence>
<proteinExistence type="predicted"/>
<dbReference type="Proteomes" id="UP000714817">
    <property type="component" value="Unassembled WGS sequence"/>
</dbReference>
<protein>
    <submittedName>
        <fullName evidence="1">Uncharacterized protein</fullName>
    </submittedName>
</protein>
<reference evidence="1" key="1">
    <citation type="submission" date="2020-04" db="EMBL/GenBank/DDBJ databases">
        <authorList>
            <person name="Zhang T."/>
        </authorList>
    </citation>
    <scope>NUCLEOTIDE SEQUENCE</scope>
    <source>
        <strain evidence="1">HKST-UBA80</strain>
    </source>
</reference>
<dbReference type="AlphaFoldDB" id="A0A955E1G1"/>
<dbReference type="EMBL" id="JAGQNY010000008">
    <property type="protein sequence ID" value="MCA9302205.1"/>
    <property type="molecule type" value="Genomic_DNA"/>
</dbReference>
<reference evidence="1" key="2">
    <citation type="journal article" date="2021" name="Microbiome">
        <title>Successional dynamics and alternative stable states in a saline activated sludge microbial community over 9 years.</title>
        <authorList>
            <person name="Wang Y."/>
            <person name="Ye J."/>
            <person name="Ju F."/>
            <person name="Liu L."/>
            <person name="Boyd J.A."/>
            <person name="Deng Y."/>
            <person name="Parks D.H."/>
            <person name="Jiang X."/>
            <person name="Yin X."/>
            <person name="Woodcroft B.J."/>
            <person name="Tyson G.W."/>
            <person name="Hugenholtz P."/>
            <person name="Polz M.F."/>
            <person name="Zhang T."/>
        </authorList>
    </citation>
    <scope>NUCLEOTIDE SEQUENCE</scope>
    <source>
        <strain evidence="1">HKST-UBA80</strain>
    </source>
</reference>
<name>A0A955E1G1_UNCKA</name>
<sequence length="70" mass="7999">MHGFKTHELKSYYRTHIKLGLKIAIFSLFIITSNNKSYAAEINLTSSEYHFRIDGAAAKDFLGITTYLNI</sequence>
<evidence type="ECO:0000313" key="2">
    <source>
        <dbReference type="Proteomes" id="UP000714817"/>
    </source>
</evidence>
<gene>
    <name evidence="1" type="ORF">KDA10_02490</name>
</gene>
<comment type="caution">
    <text evidence="1">The sequence shown here is derived from an EMBL/GenBank/DDBJ whole genome shotgun (WGS) entry which is preliminary data.</text>
</comment>
<organism evidence="1 2">
    <name type="scientific">candidate division WWE3 bacterium</name>
    <dbReference type="NCBI Taxonomy" id="2053526"/>
    <lineage>
        <taxon>Bacteria</taxon>
        <taxon>Katanobacteria</taxon>
    </lineage>
</organism>
<accession>A0A955E1G1</accession>